<reference evidence="1" key="1">
    <citation type="submission" date="2014-12" db="EMBL/GenBank/DDBJ databases">
        <title>Insight into the proteome of Arion vulgaris.</title>
        <authorList>
            <person name="Aradska J."/>
            <person name="Bulat T."/>
            <person name="Smidak R."/>
            <person name="Sarate P."/>
            <person name="Gangsoo J."/>
            <person name="Sialana F."/>
            <person name="Bilban M."/>
            <person name="Lubec G."/>
        </authorList>
    </citation>
    <scope>NUCLEOTIDE SEQUENCE</scope>
    <source>
        <tissue evidence="1">Skin</tissue>
    </source>
</reference>
<dbReference type="EMBL" id="HACG01027458">
    <property type="protein sequence ID" value="CEK74323.1"/>
    <property type="molecule type" value="Transcribed_RNA"/>
</dbReference>
<proteinExistence type="predicted"/>
<organism evidence="1">
    <name type="scientific">Arion vulgaris</name>
    <dbReference type="NCBI Taxonomy" id="1028688"/>
    <lineage>
        <taxon>Eukaryota</taxon>
        <taxon>Metazoa</taxon>
        <taxon>Spiralia</taxon>
        <taxon>Lophotrochozoa</taxon>
        <taxon>Mollusca</taxon>
        <taxon>Gastropoda</taxon>
        <taxon>Heterobranchia</taxon>
        <taxon>Euthyneura</taxon>
        <taxon>Panpulmonata</taxon>
        <taxon>Eupulmonata</taxon>
        <taxon>Stylommatophora</taxon>
        <taxon>Helicina</taxon>
        <taxon>Arionoidea</taxon>
        <taxon>Arionidae</taxon>
        <taxon>Arion</taxon>
    </lineage>
</organism>
<gene>
    <name evidence="1" type="primary">ORF90585</name>
</gene>
<protein>
    <submittedName>
        <fullName evidence="1">Uncharacterized protein</fullName>
    </submittedName>
</protein>
<accession>A0A0B7A0D6</accession>
<evidence type="ECO:0000313" key="1">
    <source>
        <dbReference type="EMBL" id="CEK74323.1"/>
    </source>
</evidence>
<sequence length="72" mass="8312">APLCELVLQNCLLLDELKSNTGPHPIYLRTKFWDPNIPEADCTVCGPQWIKRMTRDGRRSQQSQRLVQSVFV</sequence>
<feature type="non-terminal residue" evidence="1">
    <location>
        <position position="1"/>
    </location>
</feature>
<name>A0A0B7A0D6_9EUPU</name>
<dbReference type="AlphaFoldDB" id="A0A0B7A0D6"/>